<keyword evidence="1" id="KW-0489">Methyltransferase</keyword>
<reference evidence="7" key="1">
    <citation type="submission" date="2016-06" db="UniProtKB">
        <authorList>
            <consortium name="WormBaseParasite"/>
        </authorList>
    </citation>
    <scope>IDENTIFICATION</scope>
</reference>
<proteinExistence type="predicted"/>
<dbReference type="Pfam" id="PF13649">
    <property type="entry name" value="Methyltransf_25"/>
    <property type="match status" value="1"/>
</dbReference>
<dbReference type="PANTHER" id="PTHR43464:SF19">
    <property type="entry name" value="UBIQUINONE BIOSYNTHESIS O-METHYLTRANSFERASE, MITOCHONDRIAL"/>
    <property type="match status" value="1"/>
</dbReference>
<evidence type="ECO:0000256" key="3">
    <source>
        <dbReference type="ARBA" id="ARBA00022691"/>
    </source>
</evidence>
<dbReference type="OrthoDB" id="14535at2759"/>
<dbReference type="InterPro" id="IPR029063">
    <property type="entry name" value="SAM-dependent_MTases_sf"/>
</dbReference>
<name>A0A183DUB7_9BILA</name>
<dbReference type="AlphaFoldDB" id="A0A183DUB7"/>
<dbReference type="InterPro" id="IPR041698">
    <property type="entry name" value="Methyltransf_25"/>
</dbReference>
<reference evidence="5 6" key="2">
    <citation type="submission" date="2018-11" db="EMBL/GenBank/DDBJ databases">
        <authorList>
            <consortium name="Pathogen Informatics"/>
        </authorList>
    </citation>
    <scope>NUCLEOTIDE SEQUENCE [LARGE SCALE GENOMIC DNA]</scope>
</reference>
<gene>
    <name evidence="5" type="ORF">GPUH_LOCUS12308</name>
</gene>
<sequence>MMSLDVPHVSRSEFILHDVVIRDVYECCDSLFDIYEQRYAPEVYNNFYYEDMPLSVFRAALKKQFTINSHLSDLRIIDRKIAECRQVMLACQKAWYNEYHLRNVLFRENVEAKPKDFLSTFLHSKTYSSGLRIKKYDLIAAFQMLAELPRSIVTFQKGRCWMHRCLHLQSRNTRPRQGSVDECDIKHFAKLSPDWAKEVGSFKALYSMNRLRVPLIVDMIGRKDEFTQEPLSGLRIVDVGCGGGILTFPLARLGANVTALDPSDVVVCSAKETADRIGTGNPGLRDAAFQCISVEDFAVKNSGSKVQKLTFYQLLICRVTEVDIYS</sequence>
<keyword evidence="2" id="KW-0808">Transferase</keyword>
<dbReference type="EMBL" id="UYRT01079212">
    <property type="protein sequence ID" value="VDN20236.1"/>
    <property type="molecule type" value="Genomic_DNA"/>
</dbReference>
<accession>A0A183DUB7</accession>
<dbReference type="GO" id="GO:0005739">
    <property type="term" value="C:mitochondrion"/>
    <property type="evidence" value="ECO:0007669"/>
    <property type="project" value="TreeGrafter"/>
</dbReference>
<dbReference type="SUPFAM" id="SSF53335">
    <property type="entry name" value="S-adenosyl-L-methionine-dependent methyltransferases"/>
    <property type="match status" value="1"/>
</dbReference>
<dbReference type="GO" id="GO:0032259">
    <property type="term" value="P:methylation"/>
    <property type="evidence" value="ECO:0007669"/>
    <property type="project" value="UniProtKB-KW"/>
</dbReference>
<evidence type="ECO:0000313" key="5">
    <source>
        <dbReference type="EMBL" id="VDN20236.1"/>
    </source>
</evidence>
<feature type="domain" description="Methyltransferase" evidence="4">
    <location>
        <begin position="236"/>
        <end position="297"/>
    </location>
</feature>
<evidence type="ECO:0000259" key="4">
    <source>
        <dbReference type="Pfam" id="PF13649"/>
    </source>
</evidence>
<dbReference type="Proteomes" id="UP000271098">
    <property type="component" value="Unassembled WGS sequence"/>
</dbReference>
<dbReference type="Gene3D" id="3.40.50.150">
    <property type="entry name" value="Vaccinia Virus protein VP39"/>
    <property type="match status" value="1"/>
</dbReference>
<evidence type="ECO:0000256" key="1">
    <source>
        <dbReference type="ARBA" id="ARBA00022603"/>
    </source>
</evidence>
<keyword evidence="3" id="KW-0949">S-adenosyl-L-methionine</keyword>
<dbReference type="GO" id="GO:0010420">
    <property type="term" value="F:polyprenyldihydroxybenzoate methyltransferase activity"/>
    <property type="evidence" value="ECO:0007669"/>
    <property type="project" value="TreeGrafter"/>
</dbReference>
<dbReference type="CDD" id="cd02440">
    <property type="entry name" value="AdoMet_MTases"/>
    <property type="match status" value="1"/>
</dbReference>
<protein>
    <submittedName>
        <fullName evidence="7">Methyltransf_25 domain-containing protein</fullName>
    </submittedName>
</protein>
<evidence type="ECO:0000313" key="7">
    <source>
        <dbReference type="WBParaSite" id="GPUH_0001232201-mRNA-1"/>
    </source>
</evidence>
<evidence type="ECO:0000256" key="2">
    <source>
        <dbReference type="ARBA" id="ARBA00022679"/>
    </source>
</evidence>
<dbReference type="WBParaSite" id="GPUH_0001232201-mRNA-1">
    <property type="protein sequence ID" value="GPUH_0001232201-mRNA-1"/>
    <property type="gene ID" value="GPUH_0001232201"/>
</dbReference>
<evidence type="ECO:0000313" key="6">
    <source>
        <dbReference type="Proteomes" id="UP000271098"/>
    </source>
</evidence>
<keyword evidence="6" id="KW-1185">Reference proteome</keyword>
<organism evidence="7">
    <name type="scientific">Gongylonema pulchrum</name>
    <dbReference type="NCBI Taxonomy" id="637853"/>
    <lineage>
        <taxon>Eukaryota</taxon>
        <taxon>Metazoa</taxon>
        <taxon>Ecdysozoa</taxon>
        <taxon>Nematoda</taxon>
        <taxon>Chromadorea</taxon>
        <taxon>Rhabditida</taxon>
        <taxon>Spirurina</taxon>
        <taxon>Spiruromorpha</taxon>
        <taxon>Spiruroidea</taxon>
        <taxon>Gongylonematidae</taxon>
        <taxon>Gongylonema</taxon>
    </lineage>
</organism>
<dbReference type="PANTHER" id="PTHR43464">
    <property type="entry name" value="METHYLTRANSFERASE"/>
    <property type="match status" value="1"/>
</dbReference>